<dbReference type="CDD" id="cd00110">
    <property type="entry name" value="LamG"/>
    <property type="match status" value="4"/>
</dbReference>
<dbReference type="PANTHER" id="PTHR15036:SF49">
    <property type="entry name" value="AXOTACTIN"/>
    <property type="match status" value="1"/>
</dbReference>
<gene>
    <name evidence="7" type="ORF">PR048_022599</name>
</gene>
<feature type="domain" description="Laminin G" evidence="5">
    <location>
        <begin position="334"/>
        <end position="510"/>
    </location>
</feature>
<dbReference type="Pfam" id="PF02210">
    <property type="entry name" value="Laminin_G_2"/>
    <property type="match status" value="6"/>
</dbReference>
<keyword evidence="8" id="KW-1185">Reference proteome</keyword>
<feature type="compositionally biased region" description="Pro residues" evidence="3">
    <location>
        <begin position="1744"/>
        <end position="1757"/>
    </location>
</feature>
<protein>
    <submittedName>
        <fullName evidence="7">Uncharacterized protein</fullName>
    </submittedName>
</protein>
<evidence type="ECO:0000256" key="3">
    <source>
        <dbReference type="SAM" id="MobiDB-lite"/>
    </source>
</evidence>
<keyword evidence="4" id="KW-0812">Transmembrane</keyword>
<organism evidence="7 8">
    <name type="scientific">Dryococelus australis</name>
    <dbReference type="NCBI Taxonomy" id="614101"/>
    <lineage>
        <taxon>Eukaryota</taxon>
        <taxon>Metazoa</taxon>
        <taxon>Ecdysozoa</taxon>
        <taxon>Arthropoda</taxon>
        <taxon>Hexapoda</taxon>
        <taxon>Insecta</taxon>
        <taxon>Pterygota</taxon>
        <taxon>Neoptera</taxon>
        <taxon>Polyneoptera</taxon>
        <taxon>Phasmatodea</taxon>
        <taxon>Verophasmatodea</taxon>
        <taxon>Anareolatae</taxon>
        <taxon>Phasmatidae</taxon>
        <taxon>Eurycanthinae</taxon>
        <taxon>Dryococelus</taxon>
    </lineage>
</organism>
<dbReference type="Gene3D" id="2.60.120.1000">
    <property type="match status" value="1"/>
</dbReference>
<feature type="compositionally biased region" description="Polar residues" evidence="3">
    <location>
        <begin position="1715"/>
        <end position="1727"/>
    </location>
</feature>
<evidence type="ECO:0000313" key="8">
    <source>
        <dbReference type="Proteomes" id="UP001159363"/>
    </source>
</evidence>
<keyword evidence="1 2" id="KW-1015">Disulfide bond</keyword>
<dbReference type="Gene3D" id="2.60.120.200">
    <property type="match status" value="6"/>
</dbReference>
<keyword evidence="2" id="KW-0245">EGF-like domain</keyword>
<accession>A0ABQ9H1G8</accession>
<dbReference type="PROSITE" id="PS50026">
    <property type="entry name" value="EGF_3"/>
    <property type="match status" value="4"/>
</dbReference>
<name>A0ABQ9H1G8_9NEOP</name>
<comment type="caution">
    <text evidence="7">The sequence shown here is derived from an EMBL/GenBank/DDBJ whole genome shotgun (WGS) entry which is preliminary data.</text>
</comment>
<keyword evidence="4" id="KW-1133">Transmembrane helix</keyword>
<feature type="domain" description="Laminin G" evidence="5">
    <location>
        <begin position="523"/>
        <end position="690"/>
    </location>
</feature>
<feature type="domain" description="Laminin G" evidence="5">
    <location>
        <begin position="938"/>
        <end position="1110"/>
    </location>
</feature>
<dbReference type="InterPro" id="IPR001791">
    <property type="entry name" value="Laminin_G"/>
</dbReference>
<dbReference type="InterPro" id="IPR000742">
    <property type="entry name" value="EGF"/>
</dbReference>
<dbReference type="SMART" id="SM00181">
    <property type="entry name" value="EGF"/>
    <property type="match status" value="4"/>
</dbReference>
<keyword evidence="4" id="KW-0472">Membrane</keyword>
<feature type="region of interest" description="Disordered" evidence="3">
    <location>
        <begin position="1692"/>
        <end position="1762"/>
    </location>
</feature>
<dbReference type="EMBL" id="JARBHB010000008">
    <property type="protein sequence ID" value="KAJ8878132.1"/>
    <property type="molecule type" value="Genomic_DNA"/>
</dbReference>
<dbReference type="PROSITE" id="PS50025">
    <property type="entry name" value="LAM_G_DOMAIN"/>
    <property type="match status" value="5"/>
</dbReference>
<sequence length="1834" mass="205647">MPVHCPSHSDDSVIPSVNISVLKYGFSHPSSHLPVEDAEEMMGFPTAKYVNSTPERGNITLPAGFSRGLTLSPPFHSGAAPYSPRFTLIGSQDLDAKSCPNIFTHSQPVRVIEISMEQCRNARARETGNPRENPSNLCIVRLDYHLRPRRVSNLVRLGERRAPYPLRHRGCHVRTGARCVSGLNRDVWHNVTVRIDVKSTRLMASVDGQQSDTRLLGLHAKDNYGVSTDLMSVLLVGGLSPEEQLHGVKYIIESFVGCIKNVVLSAGVTLPVLAPIKPLVATKHENVVEGCVDKCKTFENLCFVGSHCINHYSWYSCDCFGREYEGEQCDIFTATVLTFRGSTYVSYRVYDWRDRVHSSNTKISLFFKTRFDNSVLFYASGEPYGRHYIAASIRNESVFVEVDFSDGPVSVSIGRGVSDNHWHNLTILQDRSHVTVVLDKERRTANVPGSGDHLYIDPEINFGGGRELHTKKGLVSSNNFAGSMKYVFFNDVSVLYELRRGSPPVLYHGVLQPEFYDADVEIIPVTFAFPSSYIWWPSHSARNFSLKFDFKTNRSMAVLMSSNVTTSFGSGYWEVRVATGEIRFELVPDSRNNVTHVTAVKFNNRPGWHSVELTYTDGEVRLMVDFRNKASQLFGLEFDVGERIFIGTGTHLTTGLVGCMREIYINGRFLEPRSLVRLNHTVGVVSLDNCQLVDPCVRPNACEHGGKCSVRDEHVVCDCAGTGYIGNNCHFAKFRKTCEELAQLGYTKPDVYLIDIDGNGRFPPAHVKCEFQSQEDVTKTIVEHNLPSQVDVRSLSEQDFSFNIKYREFTAEMLQELIQHSLRCSQYVKYDCYKAPLDLHSATWFISSAHKNIVDFVGSSKRGTCPCAVNQTCVSSKLSCNCDQPESKWLSDEGYYTSEDSLGITDMVFLQQKDLGQDSLGRITLGPLECVETNTQRYVVTFTSSQSYIEVPGWRKGEISFTFRTTVEQAILLYQPPIRPNYPSFMVALTSDYQLTFNFTLNTGRSQELAIKSDRRLNDGEWQKIWMDYNQHHVRFMINTLDQMVDLLPEEEFGPFEGSMFIGGAPEILLKNSSVRQGLIGCFRGLVVNGKILDIYSYMSVHLSEIIKDCKASCDPNPCKNGAKCNEQWSRSECVCENHWAHEGTFCERNINEKALTFLTPESFVKRNYVKEVTAEERMILDQLFTSSLLVNLRTYDSLSLVLYANDHLNNFLQLHVEQGRLVVFTFNSGSTIYNMSVDYPGLNNGNSVQVAVQRTETQTTLHVNERNATIEVRMELLDNYTNRPWKNPENEILYPQRPPAPPSEYFQVNLGGYDPLTLNSPTGTPLPGFVGCVRGLKVGSHVLDLPSYVHKGHGGVLTGCHMKCDDKPCKNQGICIEDFQKSEASCHCEVTSYSGEFCDEEKGADFGGQSVLQQTYALEMPVNQVKVQLAFSSTDTHQWNSVLLLLQAEKTQGYYLLVTLVNAGELVIAENRDGAVTGARINNKSFLDGTRHSVYYQRMGSKPLLLVDREEVPLKALVTSLTDEAGDVKGVNEVQIGGLNTSDPRFSAYKSYKGCLSNVLVEVNKKVMKPLEEYMHFTRPGSNDVQVKNAAGIRSAQCASFLLHHMQPQLYTNISMVSAHSVLLSSPAIDKEWVEDPPAKIPYKSQYSSASKETDNTFNVVFLVMVVIFVVVIVSALCEVWRSHRRWRRRKEERRASMQWSPKPIYQEPPSKAKPTSYNPLPQQESRPAKPARVQINTTVEMKPPPDQPPPPPPPTQNANTNKKVLTSEQELQWDPLSEKTELLARSVEDIPTALQNGVNRDAGVASKSVSPSDDQLAPLGSISEVTLSGTED</sequence>
<feature type="domain" description="EGF-like" evidence="6">
    <location>
        <begin position="692"/>
        <end position="730"/>
    </location>
</feature>
<feature type="domain" description="EGF-like" evidence="6">
    <location>
        <begin position="1111"/>
        <end position="1148"/>
    </location>
</feature>
<feature type="compositionally biased region" description="Polar residues" evidence="3">
    <location>
        <begin position="1825"/>
        <end position="1834"/>
    </location>
</feature>
<feature type="domain" description="EGF-like" evidence="6">
    <location>
        <begin position="1362"/>
        <end position="1400"/>
    </location>
</feature>
<dbReference type="InterPro" id="IPR050372">
    <property type="entry name" value="Neurexin-related_CASP"/>
</dbReference>
<evidence type="ECO:0000259" key="6">
    <source>
        <dbReference type="PROSITE" id="PS50026"/>
    </source>
</evidence>
<dbReference type="SUPFAM" id="SSF49899">
    <property type="entry name" value="Concanavalin A-like lectins/glucanases"/>
    <property type="match status" value="6"/>
</dbReference>
<feature type="domain" description="EGF-like" evidence="6">
    <location>
        <begin position="292"/>
        <end position="330"/>
    </location>
</feature>
<comment type="caution">
    <text evidence="2">Lacks conserved residue(s) required for the propagation of feature annotation.</text>
</comment>
<proteinExistence type="predicted"/>
<dbReference type="InterPro" id="IPR000152">
    <property type="entry name" value="EGF-type_Asp/Asn_hydroxyl_site"/>
</dbReference>
<feature type="transmembrane region" description="Helical" evidence="4">
    <location>
        <begin position="1661"/>
        <end position="1682"/>
    </location>
</feature>
<dbReference type="Proteomes" id="UP001159363">
    <property type="component" value="Chromosome 7"/>
</dbReference>
<evidence type="ECO:0000256" key="2">
    <source>
        <dbReference type="PROSITE-ProRule" id="PRU00076"/>
    </source>
</evidence>
<dbReference type="CDD" id="cd00054">
    <property type="entry name" value="EGF_CA"/>
    <property type="match status" value="2"/>
</dbReference>
<dbReference type="Gene3D" id="2.10.25.10">
    <property type="entry name" value="Laminin"/>
    <property type="match status" value="3"/>
</dbReference>
<feature type="domain" description="Laminin G" evidence="5">
    <location>
        <begin position="1403"/>
        <end position="1599"/>
    </location>
</feature>
<dbReference type="InterPro" id="IPR013320">
    <property type="entry name" value="ConA-like_dom_sf"/>
</dbReference>
<dbReference type="SMART" id="SM00282">
    <property type="entry name" value="LamG"/>
    <property type="match status" value="5"/>
</dbReference>
<feature type="disulfide bond" evidence="2">
    <location>
        <begin position="1370"/>
        <end position="1387"/>
    </location>
</feature>
<reference evidence="7 8" key="1">
    <citation type="submission" date="2023-02" db="EMBL/GenBank/DDBJ databases">
        <title>LHISI_Scaffold_Assembly.</title>
        <authorList>
            <person name="Stuart O.P."/>
            <person name="Cleave R."/>
            <person name="Magrath M.J.L."/>
            <person name="Mikheyev A.S."/>
        </authorList>
    </citation>
    <scope>NUCLEOTIDE SEQUENCE [LARGE SCALE GENOMIC DNA]</scope>
    <source>
        <strain evidence="7">Daus_M_001</strain>
        <tissue evidence="7">Leg muscle</tissue>
    </source>
</reference>
<dbReference type="PROSITE" id="PS00010">
    <property type="entry name" value="ASX_HYDROXYL"/>
    <property type="match status" value="1"/>
</dbReference>
<evidence type="ECO:0000259" key="5">
    <source>
        <dbReference type="PROSITE" id="PS50025"/>
    </source>
</evidence>
<feature type="domain" description="Laminin G" evidence="5">
    <location>
        <begin position="1154"/>
        <end position="1361"/>
    </location>
</feature>
<dbReference type="PANTHER" id="PTHR15036">
    <property type="entry name" value="PIKACHURIN-LIKE PROTEIN"/>
    <property type="match status" value="1"/>
</dbReference>
<evidence type="ECO:0000256" key="4">
    <source>
        <dbReference type="SAM" id="Phobius"/>
    </source>
</evidence>
<feature type="region of interest" description="Disordered" evidence="3">
    <location>
        <begin position="1795"/>
        <end position="1834"/>
    </location>
</feature>
<evidence type="ECO:0000313" key="7">
    <source>
        <dbReference type="EMBL" id="KAJ8878132.1"/>
    </source>
</evidence>
<evidence type="ECO:0000256" key="1">
    <source>
        <dbReference type="ARBA" id="ARBA00023157"/>
    </source>
</evidence>